<name>G0U470_TRYVY</name>
<sequence>MLRGTLFFMTTRPSYIGVPGFCTGYRTRKRSWSTGRAMQRDSLLMELDRASSVSASCVTEDYALQSSKDYIMPSPHAAKFVGAAVAGNALTDEQSQKSSEFKPPGSISSSSGKFSKLGSKVETQELPSVSNLEFQHRSLREVFEDAGRQCIRLRKDRQWLQEEQRVFQKSHGRAPTGGEVTPFVDVALAPVAALKLLKHLPSHSSTRELVEHSLLLQQSVRQNKLVQSNDQTMFRCLRCFHIYVARPRALLRDKVEHSWLEYDALRTRATLERKIARCPSLRKKITSVGRRRSAEVESPRCCPLCRSVKAQWVMEYVHHRTHS</sequence>
<feature type="compositionally biased region" description="Low complexity" evidence="1">
    <location>
        <begin position="101"/>
        <end position="114"/>
    </location>
</feature>
<gene>
    <name evidence="2" type="ORF">TVY486_1012750</name>
</gene>
<dbReference type="EMBL" id="HE573026">
    <property type="protein sequence ID" value="CCC52232.1"/>
    <property type="molecule type" value="Genomic_DNA"/>
</dbReference>
<dbReference type="AlphaFoldDB" id="G0U470"/>
<evidence type="ECO:0000256" key="1">
    <source>
        <dbReference type="SAM" id="MobiDB-lite"/>
    </source>
</evidence>
<organism evidence="2">
    <name type="scientific">Trypanosoma vivax (strain Y486)</name>
    <dbReference type="NCBI Taxonomy" id="1055687"/>
    <lineage>
        <taxon>Eukaryota</taxon>
        <taxon>Discoba</taxon>
        <taxon>Euglenozoa</taxon>
        <taxon>Kinetoplastea</taxon>
        <taxon>Metakinetoplastina</taxon>
        <taxon>Trypanosomatida</taxon>
        <taxon>Trypanosomatidae</taxon>
        <taxon>Trypanosoma</taxon>
        <taxon>Duttonella</taxon>
    </lineage>
</organism>
<reference evidence="2" key="1">
    <citation type="journal article" date="2012" name="Proc. Natl. Acad. Sci. U.S.A.">
        <title>Antigenic diversity is generated by distinct evolutionary mechanisms in African trypanosome species.</title>
        <authorList>
            <person name="Jackson A.P."/>
            <person name="Berry A."/>
            <person name="Aslett M."/>
            <person name="Allison H.C."/>
            <person name="Burton P."/>
            <person name="Vavrova-Anderson J."/>
            <person name="Brown R."/>
            <person name="Browne H."/>
            <person name="Corton N."/>
            <person name="Hauser H."/>
            <person name="Gamble J."/>
            <person name="Gilderthorp R."/>
            <person name="Marcello L."/>
            <person name="McQuillan J."/>
            <person name="Otto T.D."/>
            <person name="Quail M.A."/>
            <person name="Sanders M.J."/>
            <person name="van Tonder A."/>
            <person name="Ginger M.L."/>
            <person name="Field M.C."/>
            <person name="Barry J.D."/>
            <person name="Hertz-Fowler C."/>
            <person name="Berriman M."/>
        </authorList>
    </citation>
    <scope>NUCLEOTIDE SEQUENCE</scope>
    <source>
        <strain evidence="2">Y486</strain>
    </source>
</reference>
<proteinExistence type="predicted"/>
<dbReference type="VEuPathDB" id="TriTrypDB:TvY486_1012750"/>
<dbReference type="CDD" id="cd23261">
    <property type="entry name" value="mt-LAF29-like"/>
    <property type="match status" value="1"/>
</dbReference>
<protein>
    <submittedName>
        <fullName evidence="2">Uncharacterized protein</fullName>
    </submittedName>
</protein>
<feature type="region of interest" description="Disordered" evidence="1">
    <location>
        <begin position="93"/>
        <end position="114"/>
    </location>
</feature>
<accession>G0U470</accession>
<evidence type="ECO:0000313" key="2">
    <source>
        <dbReference type="EMBL" id="CCC52232.1"/>
    </source>
</evidence>